<protein>
    <submittedName>
        <fullName evidence="2">Glycerol-3-phosphate acyltransferase 2, mitochondrial</fullName>
    </submittedName>
</protein>
<dbReference type="InterPro" id="IPR022284">
    <property type="entry name" value="GPAT/DHAPAT"/>
</dbReference>
<dbReference type="PANTHER" id="PTHR12563:SF15">
    <property type="entry name" value="GLYCEROL-3-PHOSPHATE ACYLTRANSFERASE 2, MITOCHONDRIAL"/>
    <property type="match status" value="1"/>
</dbReference>
<dbReference type="PANTHER" id="PTHR12563">
    <property type="entry name" value="GLYCEROL-3-PHOSPHATE ACYLTRANSFERASE"/>
    <property type="match status" value="1"/>
</dbReference>
<reference evidence="2" key="2">
    <citation type="submission" date="2025-09" db="UniProtKB">
        <authorList>
            <consortium name="Ensembl"/>
        </authorList>
    </citation>
    <scope>IDENTIFICATION</scope>
</reference>
<dbReference type="GeneTree" id="ENSGT00520000055570"/>
<evidence type="ECO:0000313" key="3">
    <source>
        <dbReference type="Proteomes" id="UP000472273"/>
    </source>
</evidence>
<dbReference type="GO" id="GO:0008654">
    <property type="term" value="P:phospholipid biosynthetic process"/>
    <property type="evidence" value="ECO:0007669"/>
    <property type="project" value="TreeGrafter"/>
</dbReference>
<organism evidence="2 3">
    <name type="scientific">Pseudonaja textilis</name>
    <name type="common">Eastern brown snake</name>
    <dbReference type="NCBI Taxonomy" id="8673"/>
    <lineage>
        <taxon>Eukaryota</taxon>
        <taxon>Metazoa</taxon>
        <taxon>Chordata</taxon>
        <taxon>Craniata</taxon>
        <taxon>Vertebrata</taxon>
        <taxon>Euteleostomi</taxon>
        <taxon>Lepidosauria</taxon>
        <taxon>Squamata</taxon>
        <taxon>Bifurcata</taxon>
        <taxon>Unidentata</taxon>
        <taxon>Episquamata</taxon>
        <taxon>Toxicofera</taxon>
        <taxon>Serpentes</taxon>
        <taxon>Colubroidea</taxon>
        <taxon>Elapidae</taxon>
        <taxon>Hydrophiinae</taxon>
        <taxon>Pseudonaja</taxon>
    </lineage>
</organism>
<feature type="domain" description="GPAT/DHAPAT C-terminal" evidence="1">
    <location>
        <begin position="178"/>
        <end position="414"/>
    </location>
</feature>
<dbReference type="AlphaFoldDB" id="A0A670Z861"/>
<dbReference type="OMA" id="LFHKSIM"/>
<keyword evidence="3" id="KW-1185">Reference proteome</keyword>
<dbReference type="Pfam" id="PF19277">
    <property type="entry name" value="GPAT_C"/>
    <property type="match status" value="1"/>
</dbReference>
<name>A0A670Z861_PSETE</name>
<dbReference type="GO" id="GO:0034587">
    <property type="term" value="P:piRNA processing"/>
    <property type="evidence" value="ECO:0007669"/>
    <property type="project" value="TreeGrafter"/>
</dbReference>
<dbReference type="GO" id="GO:0006631">
    <property type="term" value="P:fatty acid metabolic process"/>
    <property type="evidence" value="ECO:0007669"/>
    <property type="project" value="TreeGrafter"/>
</dbReference>
<dbReference type="GO" id="GO:0031966">
    <property type="term" value="C:mitochondrial membrane"/>
    <property type="evidence" value="ECO:0007669"/>
    <property type="project" value="TreeGrafter"/>
</dbReference>
<dbReference type="GO" id="GO:0019432">
    <property type="term" value="P:triglyceride biosynthetic process"/>
    <property type="evidence" value="ECO:0007669"/>
    <property type="project" value="TreeGrafter"/>
</dbReference>
<dbReference type="InterPro" id="IPR045520">
    <property type="entry name" value="GPAT/DHAPAT_C"/>
</dbReference>
<proteinExistence type="predicted"/>
<evidence type="ECO:0000259" key="1">
    <source>
        <dbReference type="Pfam" id="PF19277"/>
    </source>
</evidence>
<reference evidence="2" key="1">
    <citation type="submission" date="2025-08" db="UniProtKB">
        <authorList>
            <consortium name="Ensembl"/>
        </authorList>
    </citation>
    <scope>IDENTIFICATION</scope>
</reference>
<evidence type="ECO:0000313" key="2">
    <source>
        <dbReference type="Ensembl" id="ENSPTXP00000020292.1"/>
    </source>
</evidence>
<accession>A0A670Z861</accession>
<sequence length="495" mass="55179">KKTTLEGRWNYWILLQVQTLTMDLGLNLDTVRPVLGKYRSFVGRCCQKCTSKSWQANTPMVFLSTHKSHLDGLWLPLLLVSQGVAMPRVAWENKTFTPTYRALLASLGGVFLPQGIGQSGDLEEGAFSRAVVASVSRMLDLWGWEGSGGAEGRAQQEHSEGRERATSVTGLFSCLYSLSCVHQGVFLSRLMQDFVWITDEILMRNYDVGFSGRVRDVLWHGLSLLRDCVTLYSLSLGDILVVPKKTEAALRELGHHSTAVLPVFIQEAIGACSINALLMEVLPYLGSPEQLGNFVLAHEELHNKSVLLVQLLPKDFLLRQPCESVHYYCQHAVDKLVESGLLVAEEVRKSLLSAVVCRRLVQLTAESDSEEVGEEGGLVSQSESCSNLFVFLCGLLGPLLKTLERAIVFLQEQDFPQPGGPHTLGSSDWDEGSHNFPQKRGWDWWGLRAAFGERFRSLGVELTSEALGPLLHLSDTFTAQENQKKLEKFIHQFIY</sequence>
<dbReference type="GO" id="GO:0006072">
    <property type="term" value="P:glycerol-3-phosphate metabolic process"/>
    <property type="evidence" value="ECO:0007669"/>
    <property type="project" value="TreeGrafter"/>
</dbReference>
<dbReference type="Ensembl" id="ENSPTXT00000020909.1">
    <property type="protein sequence ID" value="ENSPTXP00000020292.1"/>
    <property type="gene ID" value="ENSPTXG00000014032.1"/>
</dbReference>
<dbReference type="GO" id="GO:0004366">
    <property type="term" value="F:glycerol-3-phosphate O-acyltransferase activity"/>
    <property type="evidence" value="ECO:0007669"/>
    <property type="project" value="TreeGrafter"/>
</dbReference>
<dbReference type="Proteomes" id="UP000472273">
    <property type="component" value="Unplaced"/>
</dbReference>